<proteinExistence type="predicted"/>
<keyword evidence="2" id="KW-1185">Reference proteome</keyword>
<accession>A0A7W6NQ22</accession>
<dbReference type="Proteomes" id="UP000529946">
    <property type="component" value="Unassembled WGS sequence"/>
</dbReference>
<sequence length="56" mass="6163">MPEEAERAQEGLLAVARKLGGLAAQRAWKKYGARDGILSTEMLVMPAAIDENNHRK</sequence>
<comment type="caution">
    <text evidence="1">The sequence shown here is derived from an EMBL/GenBank/DDBJ whole genome shotgun (WGS) entry which is preliminary data.</text>
</comment>
<evidence type="ECO:0000313" key="1">
    <source>
        <dbReference type="EMBL" id="MBB4084030.1"/>
    </source>
</evidence>
<evidence type="ECO:0000313" key="2">
    <source>
        <dbReference type="Proteomes" id="UP000529946"/>
    </source>
</evidence>
<dbReference type="EMBL" id="JACIDM010000003">
    <property type="protein sequence ID" value="MBB4084030.1"/>
    <property type="molecule type" value="Genomic_DNA"/>
</dbReference>
<reference evidence="1 2" key="1">
    <citation type="submission" date="2020-08" db="EMBL/GenBank/DDBJ databases">
        <title>Genomic Encyclopedia of Type Strains, Phase IV (KMG-IV): sequencing the most valuable type-strain genomes for metagenomic binning, comparative biology and taxonomic classification.</title>
        <authorList>
            <person name="Goeker M."/>
        </authorList>
    </citation>
    <scope>NUCLEOTIDE SEQUENCE [LARGE SCALE GENOMIC DNA]</scope>
    <source>
        <strain evidence="1 2">DSM 23960</strain>
    </source>
</reference>
<dbReference type="AlphaFoldDB" id="A0A7W6NQ22"/>
<protein>
    <submittedName>
        <fullName evidence="1">Uncharacterized protein</fullName>
    </submittedName>
</protein>
<gene>
    <name evidence="1" type="ORF">GGR12_002918</name>
</gene>
<dbReference type="RefSeq" id="WP_183205156.1">
    <property type="nucleotide sequence ID" value="NZ_JACIDM010000003.1"/>
</dbReference>
<name>A0A7W6NQ22_9CAUL</name>
<organism evidence="1 2">
    <name type="scientific">Brevundimonas lenta</name>
    <dbReference type="NCBI Taxonomy" id="424796"/>
    <lineage>
        <taxon>Bacteria</taxon>
        <taxon>Pseudomonadati</taxon>
        <taxon>Pseudomonadota</taxon>
        <taxon>Alphaproteobacteria</taxon>
        <taxon>Caulobacterales</taxon>
        <taxon>Caulobacteraceae</taxon>
        <taxon>Brevundimonas</taxon>
    </lineage>
</organism>